<evidence type="ECO:0000313" key="3">
    <source>
        <dbReference type="EMBL" id="CAH1414673.1"/>
    </source>
</evidence>
<dbReference type="GO" id="GO:0003723">
    <property type="term" value="F:RNA binding"/>
    <property type="evidence" value="ECO:0007669"/>
    <property type="project" value="InterPro"/>
</dbReference>
<feature type="repeat" description="PPR" evidence="2">
    <location>
        <begin position="75"/>
        <end position="109"/>
    </location>
</feature>
<dbReference type="FunFam" id="1.25.40.10:FF:000031">
    <property type="entry name" value="Pentatricopeptide repeat-containing protein mitochondrial"/>
    <property type="match status" value="1"/>
</dbReference>
<dbReference type="InterPro" id="IPR002885">
    <property type="entry name" value="PPR_rpt"/>
</dbReference>
<evidence type="ECO:0008006" key="5">
    <source>
        <dbReference type="Google" id="ProtNLM"/>
    </source>
</evidence>
<keyword evidence="1" id="KW-0677">Repeat</keyword>
<dbReference type="PROSITE" id="PS51375">
    <property type="entry name" value="PPR"/>
    <property type="match status" value="1"/>
</dbReference>
<dbReference type="Pfam" id="PF01535">
    <property type="entry name" value="PPR"/>
    <property type="match status" value="3"/>
</dbReference>
<comment type="caution">
    <text evidence="3">The sequence shown here is derived from an EMBL/GenBank/DDBJ whole genome shotgun (WGS) entry which is preliminary data.</text>
</comment>
<organism evidence="3 4">
    <name type="scientific">Lactuca virosa</name>
    <dbReference type="NCBI Taxonomy" id="75947"/>
    <lineage>
        <taxon>Eukaryota</taxon>
        <taxon>Viridiplantae</taxon>
        <taxon>Streptophyta</taxon>
        <taxon>Embryophyta</taxon>
        <taxon>Tracheophyta</taxon>
        <taxon>Spermatophyta</taxon>
        <taxon>Magnoliopsida</taxon>
        <taxon>eudicotyledons</taxon>
        <taxon>Gunneridae</taxon>
        <taxon>Pentapetalae</taxon>
        <taxon>asterids</taxon>
        <taxon>campanulids</taxon>
        <taxon>Asterales</taxon>
        <taxon>Asteraceae</taxon>
        <taxon>Cichorioideae</taxon>
        <taxon>Cichorieae</taxon>
        <taxon>Lactucinae</taxon>
        <taxon>Lactuca</taxon>
    </lineage>
</organism>
<dbReference type="Proteomes" id="UP001157418">
    <property type="component" value="Unassembled WGS sequence"/>
</dbReference>
<sequence>MQHDNVVPDESTFCVILDASAQLFSMSLGNLFHAFAEKTGFKGHKKVQDALISMYLRTGDIKAAEKMFFSMTTDDIRTWDMMICGYCLHGFGNESLALFQEMLESGELDPTYATFVAVLSACGQLGLVEEGFYYFYELMKQKGHRT</sequence>
<evidence type="ECO:0000256" key="1">
    <source>
        <dbReference type="ARBA" id="ARBA00022737"/>
    </source>
</evidence>
<dbReference type="NCBIfam" id="TIGR00756">
    <property type="entry name" value="PPR"/>
    <property type="match status" value="3"/>
</dbReference>
<reference evidence="3 4" key="1">
    <citation type="submission" date="2022-01" db="EMBL/GenBank/DDBJ databases">
        <authorList>
            <person name="Xiong W."/>
            <person name="Schranz E."/>
        </authorList>
    </citation>
    <scope>NUCLEOTIDE SEQUENCE [LARGE SCALE GENOMIC DNA]</scope>
</reference>
<dbReference type="PANTHER" id="PTHR47926:SF385">
    <property type="entry name" value="DYW DOMAIN-CONTAINING PROTEIN"/>
    <property type="match status" value="1"/>
</dbReference>
<dbReference type="Gene3D" id="1.25.40.10">
    <property type="entry name" value="Tetratricopeptide repeat domain"/>
    <property type="match status" value="1"/>
</dbReference>
<gene>
    <name evidence="3" type="ORF">LVIROSA_LOCUS2577</name>
</gene>
<keyword evidence="4" id="KW-1185">Reference proteome</keyword>
<proteinExistence type="predicted"/>
<accession>A0AAU9M149</accession>
<dbReference type="GO" id="GO:0009451">
    <property type="term" value="P:RNA modification"/>
    <property type="evidence" value="ECO:0007669"/>
    <property type="project" value="InterPro"/>
</dbReference>
<dbReference type="PANTHER" id="PTHR47926">
    <property type="entry name" value="PENTATRICOPEPTIDE REPEAT-CONTAINING PROTEIN"/>
    <property type="match status" value="1"/>
</dbReference>
<protein>
    <recommendedName>
        <fullName evidence="5">Pentatricopeptide repeat-containing protein</fullName>
    </recommendedName>
</protein>
<name>A0AAU9M149_9ASTR</name>
<dbReference type="InterPro" id="IPR011990">
    <property type="entry name" value="TPR-like_helical_dom_sf"/>
</dbReference>
<dbReference type="EMBL" id="CAKMRJ010000001">
    <property type="protein sequence ID" value="CAH1414673.1"/>
    <property type="molecule type" value="Genomic_DNA"/>
</dbReference>
<dbReference type="InterPro" id="IPR046960">
    <property type="entry name" value="PPR_At4g14850-like_plant"/>
</dbReference>
<evidence type="ECO:0000256" key="2">
    <source>
        <dbReference type="PROSITE-ProRule" id="PRU00708"/>
    </source>
</evidence>
<evidence type="ECO:0000313" key="4">
    <source>
        <dbReference type="Proteomes" id="UP001157418"/>
    </source>
</evidence>
<dbReference type="AlphaFoldDB" id="A0AAU9M149"/>